<dbReference type="RefSeq" id="WP_257442000.1">
    <property type="nucleotide sequence ID" value="NZ_JANIPJ010000001.1"/>
</dbReference>
<evidence type="ECO:0000313" key="3">
    <source>
        <dbReference type="Proteomes" id="UP001141950"/>
    </source>
</evidence>
<feature type="compositionally biased region" description="Acidic residues" evidence="1">
    <location>
        <begin position="63"/>
        <end position="75"/>
    </location>
</feature>
<evidence type="ECO:0000256" key="1">
    <source>
        <dbReference type="SAM" id="MobiDB-lite"/>
    </source>
</evidence>
<name>A0A9X2MKV1_9BACL</name>
<reference evidence="2" key="1">
    <citation type="submission" date="2022-08" db="EMBL/GenBank/DDBJ databases">
        <title>The genomic sequence of strain Paenibacillus sp. SCIV0701.</title>
        <authorList>
            <person name="Zhao H."/>
        </authorList>
    </citation>
    <scope>NUCLEOTIDE SEQUENCE</scope>
    <source>
        <strain evidence="2">SCIV0701</strain>
    </source>
</reference>
<keyword evidence="3" id="KW-1185">Reference proteome</keyword>
<feature type="compositionally biased region" description="Basic and acidic residues" evidence="1">
    <location>
        <begin position="76"/>
        <end position="86"/>
    </location>
</feature>
<dbReference type="AlphaFoldDB" id="A0A9X2MKV1"/>
<comment type="caution">
    <text evidence="2">The sequence shown here is derived from an EMBL/GenBank/DDBJ whole genome shotgun (WGS) entry which is preliminary data.</text>
</comment>
<feature type="region of interest" description="Disordered" evidence="1">
    <location>
        <begin position="45"/>
        <end position="88"/>
    </location>
</feature>
<organism evidence="2 3">
    <name type="scientific">Paenibacillus soyae</name>
    <dbReference type="NCBI Taxonomy" id="2969249"/>
    <lineage>
        <taxon>Bacteria</taxon>
        <taxon>Bacillati</taxon>
        <taxon>Bacillota</taxon>
        <taxon>Bacilli</taxon>
        <taxon>Bacillales</taxon>
        <taxon>Paenibacillaceae</taxon>
        <taxon>Paenibacillus</taxon>
    </lineage>
</organism>
<dbReference type="EMBL" id="JANIPJ010000001">
    <property type="protein sequence ID" value="MCR2802464.1"/>
    <property type="molecule type" value="Genomic_DNA"/>
</dbReference>
<gene>
    <name evidence="2" type="ORF">NQZ67_01095</name>
</gene>
<proteinExistence type="predicted"/>
<dbReference type="Proteomes" id="UP001141950">
    <property type="component" value="Unassembled WGS sequence"/>
</dbReference>
<protein>
    <submittedName>
        <fullName evidence="2">Uncharacterized protein</fullName>
    </submittedName>
</protein>
<evidence type="ECO:0000313" key="2">
    <source>
        <dbReference type="EMBL" id="MCR2802464.1"/>
    </source>
</evidence>
<accession>A0A9X2MKV1</accession>
<sequence>MQEKQDQEKQVCQWCLSEIIWDEEIGPETHCPHCENELGGYRSVQIGLDSDEDDDSTDSRNENEDEDWLDDEKEDLSDRYNEEEGFRGGTRSMLAAESVVQRIIDEQLEAPECPSCREYMMEAGVQTIDSGFRPTESTAIGISVVPNPFKIVWYVCPACYHTASFLSLNDREEMLNRLAEHS</sequence>